<reference evidence="2" key="1">
    <citation type="submission" date="2020-07" db="EMBL/GenBank/DDBJ databases">
        <authorList>
            <person name="Nieuwenhuis M."/>
            <person name="Van De Peppel L.J.J."/>
        </authorList>
    </citation>
    <scope>NUCLEOTIDE SEQUENCE</scope>
    <source>
        <strain evidence="2">AP01</strain>
        <tissue evidence="2">Mycelium</tissue>
    </source>
</reference>
<protein>
    <submittedName>
        <fullName evidence="2">Uncharacterized protein</fullName>
    </submittedName>
</protein>
<name>A0A9P7KIP7_9AGAR</name>
<proteinExistence type="predicted"/>
<comment type="caution">
    <text evidence="2">The sequence shown here is derived from an EMBL/GenBank/DDBJ whole genome shotgun (WGS) entry which is preliminary data.</text>
</comment>
<dbReference type="AlphaFoldDB" id="A0A9P7KIP7"/>
<gene>
    <name evidence="2" type="ORF">DXG03_000265</name>
</gene>
<feature type="region of interest" description="Disordered" evidence="1">
    <location>
        <begin position="1"/>
        <end position="33"/>
    </location>
</feature>
<feature type="compositionally biased region" description="Polar residues" evidence="1">
    <location>
        <begin position="256"/>
        <end position="271"/>
    </location>
</feature>
<feature type="region of interest" description="Disordered" evidence="1">
    <location>
        <begin position="78"/>
        <end position="271"/>
    </location>
</feature>
<accession>A0A9P7KIP7</accession>
<sequence>MKRRRTDDNAADVEPTSSLPSPPISSPTPLPAAFAEEGQAQTFASLGKDSPIEDPLEVQDEYFDLTLESMITREIDRKIAPSTYSPPAAQQFPTPSAQDPQLSPSSSFGSQNSVEKQLTQSLNLDEAQEDLKYTPSQPRHIHDVPFNGVLGDRTPVQATPGLVRQAWYTNQSSHSKRYTIHSQSSSDSSSQPTSSPPNSRQETLTEARAKPVYSGSGTIQYSPSPAGQPYSQSHIYSMAFSQSGTQDSELGLSYPPQLQTQAPYQSQSFSQ</sequence>
<evidence type="ECO:0000313" key="3">
    <source>
        <dbReference type="Proteomes" id="UP000775547"/>
    </source>
</evidence>
<feature type="compositionally biased region" description="Polar residues" evidence="1">
    <location>
        <begin position="91"/>
        <end position="123"/>
    </location>
</feature>
<organism evidence="2 3">
    <name type="scientific">Asterophora parasitica</name>
    <dbReference type="NCBI Taxonomy" id="117018"/>
    <lineage>
        <taxon>Eukaryota</taxon>
        <taxon>Fungi</taxon>
        <taxon>Dikarya</taxon>
        <taxon>Basidiomycota</taxon>
        <taxon>Agaricomycotina</taxon>
        <taxon>Agaricomycetes</taxon>
        <taxon>Agaricomycetidae</taxon>
        <taxon>Agaricales</taxon>
        <taxon>Tricholomatineae</taxon>
        <taxon>Lyophyllaceae</taxon>
        <taxon>Asterophora</taxon>
    </lineage>
</organism>
<evidence type="ECO:0000256" key="1">
    <source>
        <dbReference type="SAM" id="MobiDB-lite"/>
    </source>
</evidence>
<feature type="compositionally biased region" description="Low complexity" evidence="1">
    <location>
        <begin position="182"/>
        <end position="201"/>
    </location>
</feature>
<dbReference type="OrthoDB" id="3270241at2759"/>
<evidence type="ECO:0000313" key="2">
    <source>
        <dbReference type="EMBL" id="KAG5648916.1"/>
    </source>
</evidence>
<feature type="compositionally biased region" description="Pro residues" evidence="1">
    <location>
        <begin position="20"/>
        <end position="30"/>
    </location>
</feature>
<dbReference type="Proteomes" id="UP000775547">
    <property type="component" value="Unassembled WGS sequence"/>
</dbReference>
<reference evidence="2" key="2">
    <citation type="submission" date="2021-10" db="EMBL/GenBank/DDBJ databases">
        <title>Phylogenomics reveals ancestral predisposition of the termite-cultivated fungus Termitomyces towards a domesticated lifestyle.</title>
        <authorList>
            <person name="Auxier B."/>
            <person name="Grum-Grzhimaylo A."/>
            <person name="Cardenas M.E."/>
            <person name="Lodge J.D."/>
            <person name="Laessoe T."/>
            <person name="Pedersen O."/>
            <person name="Smith M.E."/>
            <person name="Kuyper T.W."/>
            <person name="Franco-Molano E.A."/>
            <person name="Baroni T.J."/>
            <person name="Aanen D.K."/>
        </authorList>
    </citation>
    <scope>NUCLEOTIDE SEQUENCE</scope>
    <source>
        <strain evidence="2">AP01</strain>
        <tissue evidence="2">Mycelium</tissue>
    </source>
</reference>
<feature type="compositionally biased region" description="Polar residues" evidence="1">
    <location>
        <begin position="215"/>
        <end position="248"/>
    </location>
</feature>
<keyword evidence="3" id="KW-1185">Reference proteome</keyword>
<dbReference type="EMBL" id="JABCKV010000001">
    <property type="protein sequence ID" value="KAG5648916.1"/>
    <property type="molecule type" value="Genomic_DNA"/>
</dbReference>